<dbReference type="SUPFAM" id="SSF52096">
    <property type="entry name" value="ClpP/crotonase"/>
    <property type="match status" value="1"/>
</dbReference>
<dbReference type="InterPro" id="IPR029045">
    <property type="entry name" value="ClpP/crotonase-like_dom_sf"/>
</dbReference>
<dbReference type="EMBL" id="REFR01000009">
    <property type="protein sequence ID" value="RMB11872.1"/>
    <property type="molecule type" value="Genomic_DNA"/>
</dbReference>
<evidence type="ECO:0000259" key="5">
    <source>
        <dbReference type="Pfam" id="PF01343"/>
    </source>
</evidence>
<accession>A0A3M0CQU5</accession>
<evidence type="ECO:0000256" key="2">
    <source>
        <dbReference type="ARBA" id="ARBA00022670"/>
    </source>
</evidence>
<dbReference type="PANTHER" id="PTHR42987:SF8">
    <property type="entry name" value="PROTEINASE"/>
    <property type="match status" value="1"/>
</dbReference>
<name>A0A3M0CQU5_9PROT</name>
<dbReference type="InterPro" id="IPR002142">
    <property type="entry name" value="Peptidase_S49"/>
</dbReference>
<evidence type="ECO:0000313" key="6">
    <source>
        <dbReference type="EMBL" id="RMB11872.1"/>
    </source>
</evidence>
<reference evidence="6 7" key="1">
    <citation type="submission" date="2018-10" db="EMBL/GenBank/DDBJ databases">
        <title>Genomic Encyclopedia of Archaeal and Bacterial Type Strains, Phase II (KMG-II): from individual species to whole genera.</title>
        <authorList>
            <person name="Goeker M."/>
        </authorList>
    </citation>
    <scope>NUCLEOTIDE SEQUENCE [LARGE SCALE GENOMIC DNA]</scope>
    <source>
        <strain evidence="6 7">DSM 25217</strain>
    </source>
</reference>
<keyword evidence="3" id="KW-0378">Hydrolase</keyword>
<dbReference type="Proteomes" id="UP000271227">
    <property type="component" value="Unassembled WGS sequence"/>
</dbReference>
<evidence type="ECO:0000256" key="4">
    <source>
        <dbReference type="ARBA" id="ARBA00022825"/>
    </source>
</evidence>
<feature type="domain" description="Peptidase S49" evidence="5">
    <location>
        <begin position="89"/>
        <end position="231"/>
    </location>
</feature>
<comment type="caution">
    <text evidence="6">The sequence shown here is derived from an EMBL/GenBank/DDBJ whole genome shotgun (WGS) entry which is preliminary data.</text>
</comment>
<gene>
    <name evidence="6" type="ORF">BXY39_0358</name>
</gene>
<dbReference type="Pfam" id="PF01343">
    <property type="entry name" value="Peptidase_S49"/>
    <property type="match status" value="1"/>
</dbReference>
<dbReference type="InParanoid" id="A0A3M0CQU5"/>
<proteinExistence type="inferred from homology"/>
<dbReference type="GO" id="GO:0006508">
    <property type="term" value="P:proteolysis"/>
    <property type="evidence" value="ECO:0007669"/>
    <property type="project" value="UniProtKB-KW"/>
</dbReference>
<dbReference type="AlphaFoldDB" id="A0A3M0CQU5"/>
<dbReference type="Gene3D" id="6.20.330.10">
    <property type="match status" value="1"/>
</dbReference>
<evidence type="ECO:0000256" key="1">
    <source>
        <dbReference type="ARBA" id="ARBA00008683"/>
    </source>
</evidence>
<keyword evidence="4" id="KW-0720">Serine protease</keyword>
<dbReference type="InterPro" id="IPR047272">
    <property type="entry name" value="S49_SppA_C"/>
</dbReference>
<dbReference type="GO" id="GO:0008236">
    <property type="term" value="F:serine-type peptidase activity"/>
    <property type="evidence" value="ECO:0007669"/>
    <property type="project" value="UniProtKB-KW"/>
</dbReference>
<evidence type="ECO:0000256" key="3">
    <source>
        <dbReference type="ARBA" id="ARBA00022801"/>
    </source>
</evidence>
<dbReference type="Gene3D" id="3.90.226.10">
    <property type="entry name" value="2-enoyl-CoA Hydratase, Chain A, domain 1"/>
    <property type="match status" value="1"/>
</dbReference>
<sequence>MGIGKVFYALRKRLFGEGAPIVAVLRLEGVIGAGGRFQQSLSLTRLAEPIERAFTMPGVKAVALAINSPGGSPVQSALILRRIRALSDEKHVPVIAFAEDVAASGGYMLALAGSEIYAHEASIIGSIGVVSSGFGFTGAIDRLGIERRLYTAGAKKSMLDPFLPEDAEDVERLGAIQKDVHDYFKSLVRDRRGKRLKGARTRIFSGEVFTGEDARKLGLVDGLGDLRGVMRERFGEKVRLRPVEQRRPRLGSFLGLRRGVPAEDAAARALAGTALTGDGLASGLGRGVLAAVEERLWWNRYGL</sequence>
<dbReference type="CDD" id="cd07023">
    <property type="entry name" value="S49_Sppa_N_C"/>
    <property type="match status" value="1"/>
</dbReference>
<protein>
    <submittedName>
        <fullName evidence="6">Signal peptide peptidase SppA</fullName>
    </submittedName>
</protein>
<dbReference type="OrthoDB" id="9764363at2"/>
<evidence type="ECO:0000313" key="7">
    <source>
        <dbReference type="Proteomes" id="UP000271227"/>
    </source>
</evidence>
<dbReference type="FunCoup" id="A0A3M0CQU5">
    <property type="interactions" value="98"/>
</dbReference>
<dbReference type="RefSeq" id="WP_121937104.1">
    <property type="nucleotide sequence ID" value="NZ_REFR01000009.1"/>
</dbReference>
<keyword evidence="2" id="KW-0645">Protease</keyword>
<organism evidence="6 7">
    <name type="scientific">Eilatimonas milleporae</name>
    <dbReference type="NCBI Taxonomy" id="911205"/>
    <lineage>
        <taxon>Bacteria</taxon>
        <taxon>Pseudomonadati</taxon>
        <taxon>Pseudomonadota</taxon>
        <taxon>Alphaproteobacteria</taxon>
        <taxon>Kordiimonadales</taxon>
        <taxon>Kordiimonadaceae</taxon>
        <taxon>Eilatimonas</taxon>
    </lineage>
</organism>
<keyword evidence="7" id="KW-1185">Reference proteome</keyword>
<dbReference type="PANTHER" id="PTHR42987">
    <property type="entry name" value="PEPTIDASE S49"/>
    <property type="match status" value="1"/>
</dbReference>
<comment type="similarity">
    <text evidence="1">Belongs to the peptidase S49 family.</text>
</comment>